<sequence>MHQKTGLLVAIKTFDFSSAEIIVNWTNRNRLLLVVFPKKCIHSNLVLYSFDWTLNFKQCYIKDGKIGKYDLKR</sequence>
<dbReference type="AlphaFoldDB" id="A0A3M7QJM1"/>
<dbReference type="EMBL" id="REGN01006032">
    <property type="protein sequence ID" value="RNA11165.1"/>
    <property type="molecule type" value="Genomic_DNA"/>
</dbReference>
<evidence type="ECO:0000313" key="1">
    <source>
        <dbReference type="EMBL" id="RNA11165.1"/>
    </source>
</evidence>
<organism evidence="1 2">
    <name type="scientific">Brachionus plicatilis</name>
    <name type="common">Marine rotifer</name>
    <name type="synonym">Brachionus muelleri</name>
    <dbReference type="NCBI Taxonomy" id="10195"/>
    <lineage>
        <taxon>Eukaryota</taxon>
        <taxon>Metazoa</taxon>
        <taxon>Spiralia</taxon>
        <taxon>Gnathifera</taxon>
        <taxon>Rotifera</taxon>
        <taxon>Eurotatoria</taxon>
        <taxon>Monogononta</taxon>
        <taxon>Pseudotrocha</taxon>
        <taxon>Ploima</taxon>
        <taxon>Brachionidae</taxon>
        <taxon>Brachionus</taxon>
    </lineage>
</organism>
<gene>
    <name evidence="1" type="ORF">BpHYR1_037555</name>
</gene>
<dbReference type="Proteomes" id="UP000276133">
    <property type="component" value="Unassembled WGS sequence"/>
</dbReference>
<keyword evidence="2" id="KW-1185">Reference proteome</keyword>
<reference evidence="1 2" key="1">
    <citation type="journal article" date="2018" name="Sci. Rep.">
        <title>Genomic signatures of local adaptation to the degree of environmental predictability in rotifers.</title>
        <authorList>
            <person name="Franch-Gras L."/>
            <person name="Hahn C."/>
            <person name="Garcia-Roger E.M."/>
            <person name="Carmona M.J."/>
            <person name="Serra M."/>
            <person name="Gomez A."/>
        </authorList>
    </citation>
    <scope>NUCLEOTIDE SEQUENCE [LARGE SCALE GENOMIC DNA]</scope>
    <source>
        <strain evidence="1">HYR1</strain>
    </source>
</reference>
<protein>
    <submittedName>
        <fullName evidence="1">Uncharacterized protein</fullName>
    </submittedName>
</protein>
<name>A0A3M7QJM1_BRAPC</name>
<accession>A0A3M7QJM1</accession>
<proteinExistence type="predicted"/>
<evidence type="ECO:0000313" key="2">
    <source>
        <dbReference type="Proteomes" id="UP000276133"/>
    </source>
</evidence>
<comment type="caution">
    <text evidence="1">The sequence shown here is derived from an EMBL/GenBank/DDBJ whole genome shotgun (WGS) entry which is preliminary data.</text>
</comment>